<keyword evidence="12" id="KW-0496">Mitochondrion</keyword>
<dbReference type="FunFam" id="2.40.30.10:FF:000032">
    <property type="entry name" value="NADH-cytochrome b5 reductase"/>
    <property type="match status" value="1"/>
</dbReference>
<dbReference type="EMBL" id="LWDF02001588">
    <property type="protein sequence ID" value="KAE8237916.1"/>
    <property type="molecule type" value="Genomic_DNA"/>
</dbReference>
<keyword evidence="9" id="KW-1133">Transmembrane helix</keyword>
<comment type="catalytic activity">
    <reaction evidence="14 17">
        <text>2 Fe(III)-[cytochrome b5] + NADH = 2 Fe(II)-[cytochrome b5] + NAD(+) + H(+)</text>
        <dbReference type="Rhea" id="RHEA:46680"/>
        <dbReference type="Rhea" id="RHEA-COMP:10438"/>
        <dbReference type="Rhea" id="RHEA-COMP:10439"/>
        <dbReference type="ChEBI" id="CHEBI:15378"/>
        <dbReference type="ChEBI" id="CHEBI:29033"/>
        <dbReference type="ChEBI" id="CHEBI:29034"/>
        <dbReference type="ChEBI" id="CHEBI:57540"/>
        <dbReference type="ChEBI" id="CHEBI:57945"/>
        <dbReference type="EC" id="1.6.2.2"/>
    </reaction>
</comment>
<keyword evidence="19" id="KW-1185">Reference proteome</keyword>
<dbReference type="InterPro" id="IPR008333">
    <property type="entry name" value="Cbr1-like_FAD-bd_dom"/>
</dbReference>
<evidence type="ECO:0000256" key="15">
    <source>
        <dbReference type="ARBA" id="ARBA00049138"/>
    </source>
</evidence>
<dbReference type="PROSITE" id="PS51384">
    <property type="entry name" value="FAD_FR"/>
    <property type="match status" value="1"/>
</dbReference>
<dbReference type="GO" id="GO:0005741">
    <property type="term" value="C:mitochondrial outer membrane"/>
    <property type="evidence" value="ECO:0007669"/>
    <property type="project" value="UniProtKB-SubCell"/>
</dbReference>
<evidence type="ECO:0000256" key="14">
    <source>
        <dbReference type="ARBA" id="ARBA00047682"/>
    </source>
</evidence>
<keyword evidence="10 17" id="KW-0560">Oxidoreductase</keyword>
<feature type="binding site" evidence="16">
    <location>
        <position position="142"/>
    </location>
    <ligand>
        <name>FAD</name>
        <dbReference type="ChEBI" id="CHEBI:57692"/>
    </ligand>
</feature>
<dbReference type="InterPro" id="IPR001709">
    <property type="entry name" value="Flavoprot_Pyr_Nucl_cyt_Rdtase"/>
</dbReference>
<dbReference type="GO" id="GO:0090524">
    <property type="term" value="F:cytochrome-b5 reductase activity, acting on NADH"/>
    <property type="evidence" value="ECO:0007669"/>
    <property type="project" value="UniProtKB-EC"/>
</dbReference>
<keyword evidence="8 16" id="KW-0274">FAD</keyword>
<feature type="binding site" evidence="16">
    <location>
        <position position="208"/>
    </location>
    <ligand>
        <name>FAD</name>
        <dbReference type="ChEBI" id="CHEBI:57692"/>
    </ligand>
</feature>
<keyword evidence="7" id="KW-1000">Mitochondrion outer membrane</keyword>
<evidence type="ECO:0000256" key="12">
    <source>
        <dbReference type="ARBA" id="ARBA00023128"/>
    </source>
</evidence>
<dbReference type="PRINTS" id="PR00371">
    <property type="entry name" value="FPNCR"/>
</dbReference>
<dbReference type="Pfam" id="PF00175">
    <property type="entry name" value="NAD_binding_1"/>
    <property type="match status" value="1"/>
</dbReference>
<feature type="binding site" evidence="16">
    <location>
        <position position="140"/>
    </location>
    <ligand>
        <name>FAD</name>
        <dbReference type="ChEBI" id="CHEBI:57692"/>
    </ligand>
</feature>
<dbReference type="PANTHER" id="PTHR19370">
    <property type="entry name" value="NADH-CYTOCHROME B5 REDUCTASE"/>
    <property type="match status" value="1"/>
</dbReference>
<gene>
    <name evidence="18" type="ORF">A4X13_0g8588</name>
</gene>
<comment type="similarity">
    <text evidence="4 17">Belongs to the flavoprotein pyridine nucleotide cytochrome reductase family.</text>
</comment>
<dbReference type="SUPFAM" id="SSF52343">
    <property type="entry name" value="Ferredoxin reductase-like, C-terminal NADP-linked domain"/>
    <property type="match status" value="1"/>
</dbReference>
<dbReference type="PANTHER" id="PTHR19370:SF184">
    <property type="entry name" value="NADH-CYTOCHROME B5 REDUCTASE-LIKE"/>
    <property type="match status" value="1"/>
</dbReference>
<evidence type="ECO:0000256" key="2">
    <source>
        <dbReference type="ARBA" id="ARBA00004294"/>
    </source>
</evidence>
<evidence type="ECO:0000256" key="13">
    <source>
        <dbReference type="ARBA" id="ARBA00023136"/>
    </source>
</evidence>
<evidence type="ECO:0000256" key="9">
    <source>
        <dbReference type="ARBA" id="ARBA00022989"/>
    </source>
</evidence>
<reference evidence="18" key="2">
    <citation type="journal article" date="2019" name="IMA Fungus">
        <title>Genome sequencing and comparison of five Tilletia species to identify candidate genes for the detection of regulated species infecting wheat.</title>
        <authorList>
            <person name="Nguyen H.D.T."/>
            <person name="Sultana T."/>
            <person name="Kesanakurti P."/>
            <person name="Hambleton S."/>
        </authorList>
    </citation>
    <scope>NUCLEOTIDE SEQUENCE</scope>
    <source>
        <strain evidence="18">DAOMC 236416</strain>
    </source>
</reference>
<evidence type="ECO:0000256" key="6">
    <source>
        <dbReference type="ARBA" id="ARBA00022692"/>
    </source>
</evidence>
<evidence type="ECO:0000256" key="3">
    <source>
        <dbReference type="ARBA" id="ARBA00005156"/>
    </source>
</evidence>
<dbReference type="InterPro" id="IPR001433">
    <property type="entry name" value="OxRdtase_FAD/NAD-bd"/>
</dbReference>
<dbReference type="InterPro" id="IPR039261">
    <property type="entry name" value="FNR_nucleotide-bd"/>
</dbReference>
<evidence type="ECO:0000256" key="4">
    <source>
        <dbReference type="ARBA" id="ARBA00006105"/>
    </source>
</evidence>
<feature type="binding site" evidence="16">
    <location>
        <position position="167"/>
    </location>
    <ligand>
        <name>FAD</name>
        <dbReference type="ChEBI" id="CHEBI:57692"/>
    </ligand>
</feature>
<evidence type="ECO:0000256" key="17">
    <source>
        <dbReference type="RuleBase" id="RU361226"/>
    </source>
</evidence>
<dbReference type="EC" id="1.6.2.2" evidence="17"/>
<keyword evidence="6" id="KW-0812">Transmembrane</keyword>
<reference evidence="18" key="1">
    <citation type="submission" date="2016-04" db="EMBL/GenBank/DDBJ databases">
        <authorList>
            <person name="Nguyen H.D."/>
            <person name="Samba Siva P."/>
            <person name="Cullis J."/>
            <person name="Levesque C.A."/>
            <person name="Hambleton S."/>
        </authorList>
    </citation>
    <scope>NUCLEOTIDE SEQUENCE</scope>
    <source>
        <strain evidence="18">DAOMC 236416</strain>
    </source>
</reference>
<comment type="pathway">
    <text evidence="3">Protein modification; peptidyl-diphthamide biosynthesis.</text>
</comment>
<dbReference type="Proteomes" id="UP000077521">
    <property type="component" value="Unassembled WGS sequence"/>
</dbReference>
<keyword evidence="13" id="KW-0472">Membrane</keyword>
<organism evidence="18 19">
    <name type="scientific">Tilletia indica</name>
    <dbReference type="NCBI Taxonomy" id="43049"/>
    <lineage>
        <taxon>Eukaryota</taxon>
        <taxon>Fungi</taxon>
        <taxon>Dikarya</taxon>
        <taxon>Basidiomycota</taxon>
        <taxon>Ustilaginomycotina</taxon>
        <taxon>Exobasidiomycetes</taxon>
        <taxon>Tilletiales</taxon>
        <taxon>Tilletiaceae</taxon>
        <taxon>Tilletia</taxon>
    </lineage>
</organism>
<accession>A0A177TQ37</accession>
<dbReference type="CDD" id="cd06183">
    <property type="entry name" value="cyt_b5_reduct_like"/>
    <property type="match status" value="1"/>
</dbReference>
<dbReference type="PROSITE" id="PS51257">
    <property type="entry name" value="PROKAR_LIPOPROTEIN"/>
    <property type="match status" value="1"/>
</dbReference>
<feature type="binding site" evidence="16">
    <location>
        <position position="157"/>
    </location>
    <ligand>
        <name>FAD</name>
        <dbReference type="ChEBI" id="CHEBI:57692"/>
    </ligand>
</feature>
<dbReference type="InterPro" id="IPR017938">
    <property type="entry name" value="Riboflavin_synthase-like_b-brl"/>
</dbReference>
<evidence type="ECO:0000313" key="18">
    <source>
        <dbReference type="EMBL" id="KAE8237916.1"/>
    </source>
</evidence>
<keyword evidence="11 17" id="KW-0520">NAD</keyword>
<comment type="cofactor">
    <cofactor evidence="1 16 17">
        <name>FAD</name>
        <dbReference type="ChEBI" id="CHEBI:57692"/>
    </cofactor>
</comment>
<protein>
    <recommendedName>
        <fullName evidence="17">NADH-cytochrome b5 reductase</fullName>
        <ecNumber evidence="17">1.6.2.2</ecNumber>
    </recommendedName>
</protein>
<name>A0A177TQ37_9BASI</name>
<feature type="binding site" evidence="16">
    <location>
        <position position="166"/>
    </location>
    <ligand>
        <name>FAD</name>
        <dbReference type="ChEBI" id="CHEBI:57692"/>
    </ligand>
</feature>
<dbReference type="InterPro" id="IPR017927">
    <property type="entry name" value="FAD-bd_FR_type"/>
</dbReference>
<evidence type="ECO:0000256" key="11">
    <source>
        <dbReference type="ARBA" id="ARBA00023027"/>
    </source>
</evidence>
<evidence type="ECO:0000256" key="7">
    <source>
        <dbReference type="ARBA" id="ARBA00022787"/>
    </source>
</evidence>
<comment type="caution">
    <text evidence="18">The sequence shown here is derived from an EMBL/GenBank/DDBJ whole genome shotgun (WGS) entry which is preliminary data.</text>
</comment>
<dbReference type="AlphaFoldDB" id="A0A177TQ37"/>
<dbReference type="FunFam" id="3.40.50.80:FF:000019">
    <property type="entry name" value="NADH-cytochrome b5 reductase"/>
    <property type="match status" value="1"/>
</dbReference>
<feature type="binding site" evidence="16">
    <location>
        <position position="159"/>
    </location>
    <ligand>
        <name>FAD</name>
        <dbReference type="ChEBI" id="CHEBI:57692"/>
    </ligand>
</feature>
<dbReference type="Gene3D" id="3.40.50.80">
    <property type="entry name" value="Nucleotide-binding domain of ferredoxin-NADP reductase (FNR) module"/>
    <property type="match status" value="1"/>
</dbReference>
<dbReference type="SUPFAM" id="SSF63380">
    <property type="entry name" value="Riboflavin synthase domain-like"/>
    <property type="match status" value="1"/>
</dbReference>
<sequence length="331" mass="36201">MSLKNRNEVLAAQFALIASTLGSFAACLVLTQFVARTTRIPILLDLAAATNIMASQSALLAFVIGFVLSVGALFYFNAQKPKPILNPTTFQHFKLEHKDQISSNTALYRFSLGKKNAILGLPIGQHITVQANINGKDVSRSYTPTSSDDDVGFFDLVIKSYPQGNISKHFAELKLGDTIAVKGPKGQMRYSPGLAREIGMIAGGTGLTPCLQIVRAVLKNPQDKTKLSLIYANVEETDILLKKELDVLAAKNPDRFKIHYFLNKPPQGWKGGEGFVTQEAIQDNLPAPASDIKILMCGPPPMINAMKKHLEALKYDAPRTISKLPDQVFCF</sequence>
<dbReference type="OrthoDB" id="432685at2759"/>
<comment type="catalytic activity">
    <reaction evidence="15">
        <text>2 Fe(3+)-[Dph3] + NADH = 2 Fe(2+)-[Dph3] + NAD(+) + H(+)</text>
        <dbReference type="Rhea" id="RHEA:71231"/>
        <dbReference type="Rhea" id="RHEA-COMP:18002"/>
        <dbReference type="Rhea" id="RHEA-COMP:18003"/>
        <dbReference type="ChEBI" id="CHEBI:15378"/>
        <dbReference type="ChEBI" id="CHEBI:29033"/>
        <dbReference type="ChEBI" id="CHEBI:29034"/>
        <dbReference type="ChEBI" id="CHEBI:57540"/>
        <dbReference type="ChEBI" id="CHEBI:57945"/>
        <dbReference type="ChEBI" id="CHEBI:83228"/>
    </reaction>
    <physiologicalReaction direction="left-to-right" evidence="15">
        <dbReference type="Rhea" id="RHEA:71232"/>
    </physiologicalReaction>
</comment>
<evidence type="ECO:0000313" key="19">
    <source>
        <dbReference type="Proteomes" id="UP000077521"/>
    </source>
</evidence>
<proteinExistence type="inferred from homology"/>
<dbReference type="InterPro" id="IPR001834">
    <property type="entry name" value="CBR-like"/>
</dbReference>
<evidence type="ECO:0000256" key="1">
    <source>
        <dbReference type="ARBA" id="ARBA00001974"/>
    </source>
</evidence>
<dbReference type="Gene3D" id="2.40.30.10">
    <property type="entry name" value="Translation factors"/>
    <property type="match status" value="1"/>
</dbReference>
<evidence type="ECO:0000256" key="5">
    <source>
        <dbReference type="ARBA" id="ARBA00022630"/>
    </source>
</evidence>
<keyword evidence="5 16" id="KW-0285">Flavoprotein</keyword>
<dbReference type="PRINTS" id="PR00406">
    <property type="entry name" value="CYTB5RDTASE"/>
</dbReference>
<evidence type="ECO:0000256" key="10">
    <source>
        <dbReference type="ARBA" id="ARBA00023002"/>
    </source>
</evidence>
<comment type="subcellular location">
    <subcellularLocation>
        <location evidence="2">Mitochondrion outer membrane</location>
    </subcellularLocation>
</comment>
<evidence type="ECO:0000256" key="8">
    <source>
        <dbReference type="ARBA" id="ARBA00022827"/>
    </source>
</evidence>
<dbReference type="Pfam" id="PF00970">
    <property type="entry name" value="FAD_binding_6"/>
    <property type="match status" value="1"/>
</dbReference>
<evidence type="ECO:0000256" key="16">
    <source>
        <dbReference type="PIRSR" id="PIRSR601834-1"/>
    </source>
</evidence>